<evidence type="ECO:0000313" key="1">
    <source>
        <dbReference type="EMBL" id="EMF80298.1"/>
    </source>
</evidence>
<dbReference type="EMBL" id="AHOR02000059">
    <property type="protein sequence ID" value="EMF80298.1"/>
    <property type="molecule type" value="Genomic_DNA"/>
</dbReference>
<proteinExistence type="predicted"/>
<comment type="caution">
    <text evidence="1">The sequence shown here is derived from an EMBL/GenBank/DDBJ whole genome shotgun (WGS) entry which is preliminary data.</text>
</comment>
<name>M3EGW3_9LEPT</name>
<evidence type="ECO:0000313" key="2">
    <source>
        <dbReference type="Proteomes" id="UP000011770"/>
    </source>
</evidence>
<reference evidence="1 2" key="1">
    <citation type="submission" date="2013-01" db="EMBL/GenBank/DDBJ databases">
        <authorList>
            <person name="Harkins D.M."/>
            <person name="Durkin A.S."/>
            <person name="Brinkac L.M."/>
            <person name="Haft D.H."/>
            <person name="Selengut J.D."/>
            <person name="Sanka R."/>
            <person name="DePew J."/>
            <person name="Purushe J."/>
            <person name="Tulsiani S.M."/>
            <person name="Graham G.C."/>
            <person name="Burns M.-A."/>
            <person name="Dohnt M.F."/>
            <person name="Smythe L.D."/>
            <person name="McKay D.B."/>
            <person name="Craig S.B."/>
            <person name="Vinetz J.M."/>
            <person name="Sutton G.G."/>
            <person name="Nierman W.C."/>
            <person name="Fouts D.E."/>
        </authorList>
    </citation>
    <scope>NUCLEOTIDE SEQUENCE [LARGE SCALE GENOMIC DNA]</scope>
    <source>
        <strain evidence="1 2">LT2116</strain>
    </source>
</reference>
<dbReference type="Proteomes" id="UP000011770">
    <property type="component" value="Unassembled WGS sequence"/>
</dbReference>
<gene>
    <name evidence="1" type="ORF">LEP1GSC188_0273</name>
</gene>
<accession>M3EGW3</accession>
<organism evidence="1 2">
    <name type="scientific">Leptospira weilii serovar Topaz str. LT2116</name>
    <dbReference type="NCBI Taxonomy" id="1088540"/>
    <lineage>
        <taxon>Bacteria</taxon>
        <taxon>Pseudomonadati</taxon>
        <taxon>Spirochaetota</taxon>
        <taxon>Spirochaetia</taxon>
        <taxon>Leptospirales</taxon>
        <taxon>Leptospiraceae</taxon>
        <taxon>Leptospira</taxon>
    </lineage>
</organism>
<sequence>MQENKKAAAKNTITFLSEKTEIFPRKKITLSSFDFYYIFNRLWDSINGKLFIYE</sequence>
<dbReference type="AlphaFoldDB" id="M3EGW3"/>
<protein>
    <submittedName>
        <fullName evidence="1">Uncharacterized protein</fullName>
    </submittedName>
</protein>